<dbReference type="EMBL" id="AALNGB010000034">
    <property type="protein sequence ID" value="EDB3628698.1"/>
    <property type="molecule type" value="Genomic_DNA"/>
</dbReference>
<dbReference type="EMBL" id="AAHLZU010000035">
    <property type="protein sequence ID" value="EBX7036072.1"/>
    <property type="molecule type" value="Genomic_DNA"/>
</dbReference>
<proteinExistence type="predicted"/>
<evidence type="ECO:0000313" key="4">
    <source>
        <dbReference type="EMBL" id="EDB3628698.1"/>
    </source>
</evidence>
<evidence type="ECO:0000313" key="2">
    <source>
        <dbReference type="EMBL" id="EBS1101289.1"/>
    </source>
</evidence>
<dbReference type="RefSeq" id="WP_048667243.1">
    <property type="nucleotide sequence ID" value="NZ_KX833210.1"/>
</dbReference>
<name>A0A1L4BLR5_SALTI</name>
<dbReference type="EMBL" id="AAGULE010000095">
    <property type="protein sequence ID" value="EBS1101289.1"/>
    <property type="molecule type" value="Genomic_DNA"/>
</dbReference>
<accession>A0A1L4BLR5</accession>
<keyword evidence="1" id="KW-0614">Plasmid</keyword>
<sequence>MKYNNPLEIANITTDVLADYLYKAISDLDSEDLVKFDNADYIKDYLDNTIDLLGTDNFYTNVLNSYYGRNHSFGTDFFETQQQLKKYVCDANLYLINDSLAVNDTSNDYVACDYVLEMLEADRNDSDE</sequence>
<organism evidence="1">
    <name type="scientific">Salmonella typhi</name>
    <dbReference type="NCBI Taxonomy" id="90370"/>
    <lineage>
        <taxon>Bacteria</taxon>
        <taxon>Pseudomonadati</taxon>
        <taxon>Pseudomonadota</taxon>
        <taxon>Gammaproteobacteria</taxon>
        <taxon>Enterobacterales</taxon>
        <taxon>Enterobacteriaceae</taxon>
        <taxon>Salmonella</taxon>
    </lineage>
</organism>
<protein>
    <submittedName>
        <fullName evidence="1">Uncharacterized protein</fullName>
    </submittedName>
</protein>
<reference evidence="5" key="2">
    <citation type="journal article" date="2018" name="Genome Biol.">
        <title>SKESA: strategic k-mer extension for scrupulous assemblies.</title>
        <authorList>
            <person name="Souvorov A."/>
            <person name="Agarwala R."/>
            <person name="Lipman D.J."/>
        </authorList>
    </citation>
    <scope>NUCLEOTIDE SEQUENCE</scope>
    <source>
        <strain evidence="5">11-2088</strain>
    </source>
</reference>
<dbReference type="EMBL" id="DAASSY010000048">
    <property type="protein sequence ID" value="HAE6909128.1"/>
    <property type="molecule type" value="Genomic_DNA"/>
</dbReference>
<evidence type="ECO:0000313" key="3">
    <source>
        <dbReference type="EMBL" id="EBX7036072.1"/>
    </source>
</evidence>
<dbReference type="AlphaFoldDB" id="A0A1L4BLR5"/>
<gene>
    <name evidence="2" type="ORF">D6Q30_24225</name>
    <name evidence="3" type="ORF">DS261_22190</name>
    <name evidence="4" type="ORF">F9Y21_21735</name>
    <name evidence="5" type="ORF">G4L28_003871</name>
</gene>
<reference evidence="5" key="3">
    <citation type="submission" date="2018-07" db="EMBL/GenBank/DDBJ databases">
        <authorList>
            <consortium name="NCBI Pathogen Detection Project"/>
        </authorList>
    </citation>
    <scope>NUCLEOTIDE SEQUENCE</scope>
    <source>
        <strain evidence="5">11-2088</strain>
    </source>
</reference>
<evidence type="ECO:0000313" key="5">
    <source>
        <dbReference type="EMBL" id="HAE6909128.1"/>
    </source>
</evidence>
<geneLocation type="plasmid" evidence="1">
    <name>pTy031_01</name>
</geneLocation>
<reference evidence="3" key="4">
    <citation type="submission" date="2018-07" db="EMBL/GenBank/DDBJ databases">
        <authorList>
            <person name="Ashton P.M."/>
            <person name="Dallman T."/>
            <person name="Nair S."/>
            <person name="De Pinna E."/>
            <person name="Peters T."/>
            <person name="Grant K."/>
        </authorList>
    </citation>
    <scope>NUCLEOTIDE SEQUENCE</scope>
    <source>
        <strain evidence="3">550116</strain>
        <strain evidence="2">606246</strain>
        <strain evidence="4">815592</strain>
    </source>
</reference>
<reference evidence="1" key="1">
    <citation type="submission" date="2016-09" db="EMBL/GenBank/DDBJ databases">
        <title>Whole genome sequence analysis of Salmonella Typhi isolated in Thailand before and after the introduction of a national immunization program.</title>
        <authorList>
            <person name="Dyson Z.A."/>
            <person name="Thanh D.P."/>
            <person name="Bodhidatta L."/>
            <person name="Mason C.J."/>
            <person name="Rabaa M.A."/>
            <person name="Vinh P.V."/>
            <person name="Thanh T.H."/>
            <person name="Thwaites G.E."/>
            <person name="Baker S."/>
            <person name="Holt K.E."/>
        </authorList>
    </citation>
    <scope>NUCLEOTIDE SEQUENCE</scope>
    <source>
        <strain evidence="1">Salmonella Typhi Ty031 plasmid pTy031_01</strain>
        <plasmid evidence="1">pTy031_01</plasmid>
    </source>
</reference>
<dbReference type="EMBL" id="KX833210">
    <property type="protein sequence ID" value="API82875.1"/>
    <property type="molecule type" value="Genomic_DNA"/>
</dbReference>
<evidence type="ECO:0000313" key="1">
    <source>
        <dbReference type="EMBL" id="API82875.1"/>
    </source>
</evidence>